<protein>
    <recommendedName>
        <fullName evidence="3">4a-hydroxytetrahydrobiopterin dehydratase</fullName>
    </recommendedName>
</protein>
<sequence length="107" mass="11672">MADDTSRPAELQDSQVDEALAALPGWERSGVMLVRHIPVPRDSRDALEEGIRNVVNDESRIQMQVVDDEVFTISLGNGPNRLKPEDLETAARIDTVLSGSGTDRGTT</sequence>
<accession>A0ABN1GGA9</accession>
<reference evidence="1 2" key="1">
    <citation type="journal article" date="2019" name="Int. J. Syst. Evol. Microbiol.">
        <title>The Global Catalogue of Microorganisms (GCM) 10K type strain sequencing project: providing services to taxonomists for standard genome sequencing and annotation.</title>
        <authorList>
            <consortium name="The Broad Institute Genomics Platform"/>
            <consortium name="The Broad Institute Genome Sequencing Center for Infectious Disease"/>
            <person name="Wu L."/>
            <person name="Ma J."/>
        </authorList>
    </citation>
    <scope>NUCLEOTIDE SEQUENCE [LARGE SCALE GENOMIC DNA]</scope>
    <source>
        <strain evidence="1 2">JCM 10671</strain>
    </source>
</reference>
<dbReference type="EMBL" id="BAAAHE010000008">
    <property type="protein sequence ID" value="GAA0610957.1"/>
    <property type="molecule type" value="Genomic_DNA"/>
</dbReference>
<evidence type="ECO:0008006" key="3">
    <source>
        <dbReference type="Google" id="ProtNLM"/>
    </source>
</evidence>
<organism evidence="1 2">
    <name type="scientific">Sporichthya brevicatena</name>
    <dbReference type="NCBI Taxonomy" id="171442"/>
    <lineage>
        <taxon>Bacteria</taxon>
        <taxon>Bacillati</taxon>
        <taxon>Actinomycetota</taxon>
        <taxon>Actinomycetes</taxon>
        <taxon>Sporichthyales</taxon>
        <taxon>Sporichthyaceae</taxon>
        <taxon>Sporichthya</taxon>
    </lineage>
</organism>
<dbReference type="RefSeq" id="WP_344602505.1">
    <property type="nucleotide sequence ID" value="NZ_BAAAHE010000008.1"/>
</dbReference>
<gene>
    <name evidence="1" type="ORF">GCM10009547_11240</name>
</gene>
<proteinExistence type="predicted"/>
<name>A0ABN1GGA9_9ACTN</name>
<evidence type="ECO:0000313" key="1">
    <source>
        <dbReference type="EMBL" id="GAA0610957.1"/>
    </source>
</evidence>
<keyword evidence="2" id="KW-1185">Reference proteome</keyword>
<comment type="caution">
    <text evidence="1">The sequence shown here is derived from an EMBL/GenBank/DDBJ whole genome shotgun (WGS) entry which is preliminary data.</text>
</comment>
<dbReference type="Proteomes" id="UP001500957">
    <property type="component" value="Unassembled WGS sequence"/>
</dbReference>
<evidence type="ECO:0000313" key="2">
    <source>
        <dbReference type="Proteomes" id="UP001500957"/>
    </source>
</evidence>